<feature type="domain" description="PB1" evidence="2">
    <location>
        <begin position="178"/>
        <end position="258"/>
    </location>
</feature>
<dbReference type="PANTHER" id="PTHR31384">
    <property type="entry name" value="AUXIN RESPONSE FACTOR 4-RELATED"/>
    <property type="match status" value="1"/>
</dbReference>
<evidence type="ECO:0000256" key="1">
    <source>
        <dbReference type="SAM" id="MobiDB-lite"/>
    </source>
</evidence>
<dbReference type="Gene3D" id="3.10.20.90">
    <property type="entry name" value="Phosphatidylinositol 3-kinase Catalytic Subunit, Chain A, domain 1"/>
    <property type="match status" value="1"/>
</dbReference>
<dbReference type="GO" id="GO:0003677">
    <property type="term" value="F:DNA binding"/>
    <property type="evidence" value="ECO:0007669"/>
    <property type="project" value="InterPro"/>
</dbReference>
<dbReference type="EMBL" id="BT122324">
    <property type="protein sequence ID" value="ADE75712.1"/>
    <property type="molecule type" value="mRNA"/>
</dbReference>
<evidence type="ECO:0000313" key="3">
    <source>
        <dbReference type="EMBL" id="ADE75712.1"/>
    </source>
</evidence>
<feature type="region of interest" description="Disordered" evidence="1">
    <location>
        <begin position="1"/>
        <end position="109"/>
    </location>
</feature>
<dbReference type="GO" id="GO:0009725">
    <property type="term" value="P:response to hormone"/>
    <property type="evidence" value="ECO:0007669"/>
    <property type="project" value="InterPro"/>
</dbReference>
<dbReference type="AlphaFoldDB" id="D5A843"/>
<feature type="compositionally biased region" description="Polar residues" evidence="1">
    <location>
        <begin position="66"/>
        <end position="84"/>
    </location>
</feature>
<organism evidence="3">
    <name type="scientific">Picea sitchensis</name>
    <name type="common">Sitka spruce</name>
    <name type="synonym">Pinus sitchensis</name>
    <dbReference type="NCBI Taxonomy" id="3332"/>
    <lineage>
        <taxon>Eukaryota</taxon>
        <taxon>Viridiplantae</taxon>
        <taxon>Streptophyta</taxon>
        <taxon>Embryophyta</taxon>
        <taxon>Tracheophyta</taxon>
        <taxon>Spermatophyta</taxon>
        <taxon>Pinopsida</taxon>
        <taxon>Pinidae</taxon>
        <taxon>Conifers I</taxon>
        <taxon>Pinales</taxon>
        <taxon>Pinaceae</taxon>
        <taxon>Picea</taxon>
    </lineage>
</organism>
<dbReference type="PROSITE" id="PS51745">
    <property type="entry name" value="PB1"/>
    <property type="match status" value="1"/>
</dbReference>
<evidence type="ECO:0000259" key="2">
    <source>
        <dbReference type="PROSITE" id="PS51745"/>
    </source>
</evidence>
<proteinExistence type="evidence at transcript level"/>
<dbReference type="InterPro" id="IPR053793">
    <property type="entry name" value="PB1-like"/>
</dbReference>
<name>D5A843_PICSI</name>
<dbReference type="InterPro" id="IPR044835">
    <property type="entry name" value="ARF_plant"/>
</dbReference>
<feature type="compositionally biased region" description="Low complexity" evidence="1">
    <location>
        <begin position="41"/>
        <end position="56"/>
    </location>
</feature>
<accession>D5A843</accession>
<feature type="compositionally biased region" description="Low complexity" evidence="1">
    <location>
        <begin position="94"/>
        <end position="108"/>
    </location>
</feature>
<reference evidence="3" key="1">
    <citation type="submission" date="2010-04" db="EMBL/GenBank/DDBJ databases">
        <authorList>
            <person name="Reid K.E."/>
            <person name="Liao N."/>
            <person name="Chan S."/>
            <person name="Docking R."/>
            <person name="Taylor G."/>
            <person name="Moore R."/>
            <person name="Mayo M."/>
            <person name="Munro S."/>
            <person name="King J."/>
            <person name="Yanchuk A."/>
            <person name="Holt R."/>
            <person name="Jones S."/>
            <person name="Marra M."/>
            <person name="Ritland C.E."/>
            <person name="Ritland K."/>
            <person name="Bohlmann J."/>
        </authorList>
    </citation>
    <scope>NUCLEOTIDE SEQUENCE</scope>
    <source>
        <tissue evidence="3">Buds collected with no treatment. Collection October 2007</tissue>
    </source>
</reference>
<dbReference type="GO" id="GO:0006355">
    <property type="term" value="P:regulation of DNA-templated transcription"/>
    <property type="evidence" value="ECO:0007669"/>
    <property type="project" value="InterPro"/>
</dbReference>
<feature type="compositionally biased region" description="Polar residues" evidence="1">
    <location>
        <begin position="1"/>
        <end position="40"/>
    </location>
</feature>
<sequence length="264" mass="28723">MSTPVCTELNIGNSPQNDGSGMQSSPSSLLTVGNSSQNEQKTSSGSASSSTPKGSSFFLFGKPIHTAQSPKSYQQHQSGLSSSDGAAFHMFTENGSPGQSSNTSSNGNQEALERVQKLITGGRDGTKLSENYGLRLSHGESLDYAGTKGVRSLQWFKDQASILKLEKDKQENTCEDSIVHCKVFKETEEVGRTLDLSLFCTYEQLYDRLAKMFGIEESELSNRVLYKGLGGSVRHAGDEPYKDFMKTVRRLTILSDSGSDNMAR</sequence>
<dbReference type="PANTHER" id="PTHR31384:SF39">
    <property type="entry name" value="AUXIN RESPONSE FACTOR"/>
    <property type="match status" value="1"/>
</dbReference>
<protein>
    <recommendedName>
        <fullName evidence="2">PB1 domain-containing protein</fullName>
    </recommendedName>
</protein>